<dbReference type="RefSeq" id="WP_412708497.1">
    <property type="nucleotide sequence ID" value="NZ_BAABMM010000040.1"/>
</dbReference>
<dbReference type="Proteomes" id="UP001628124">
    <property type="component" value="Unassembled WGS sequence"/>
</dbReference>
<keyword evidence="2" id="KW-1185">Reference proteome</keyword>
<gene>
    <name evidence="1" type="ORF">KNCP2_11670</name>
</gene>
<dbReference type="Gene3D" id="3.40.50.150">
    <property type="entry name" value="Vaccinia Virus protein VP39"/>
    <property type="match status" value="1"/>
</dbReference>
<accession>A0ABP9TUG3</accession>
<name>A0ABP9TUG3_9RICK</name>
<proteinExistence type="predicted"/>
<sequence>MKFISVPCGTMDDLLTLDYSKIKEIHLTGIDLDAGSLELAQENAKKHHLMHVNFL</sequence>
<dbReference type="InterPro" id="IPR029063">
    <property type="entry name" value="SAM-dependent_MTases_sf"/>
</dbReference>
<dbReference type="SUPFAM" id="SSF53335">
    <property type="entry name" value="S-adenosyl-L-methionine-dependent methyltransferases"/>
    <property type="match status" value="1"/>
</dbReference>
<evidence type="ECO:0000313" key="2">
    <source>
        <dbReference type="Proteomes" id="UP001628124"/>
    </source>
</evidence>
<comment type="caution">
    <text evidence="1">The sequence shown here is derived from an EMBL/GenBank/DDBJ whole genome shotgun (WGS) entry which is preliminary data.</text>
</comment>
<evidence type="ECO:0000313" key="1">
    <source>
        <dbReference type="EMBL" id="GAA5252879.1"/>
    </source>
</evidence>
<reference evidence="1 2" key="1">
    <citation type="journal article" date="2024" name="Microbiol. Immunol.">
        <title>Discovery of a novel spotted fever group Rickettsia, 'Candidatus Rickettsia kedanie,' in unfed larval chigger mites, Leptotrombidium scutellare.</title>
        <authorList>
            <person name="Ogawa M."/>
            <person name="Matsutani M."/>
            <person name="Katayama T."/>
            <person name="Takada N."/>
            <person name="Noda S."/>
            <person name="Takahashi M."/>
            <person name="Kageyama D."/>
            <person name="Hanaoka N."/>
            <person name="Ebihara H."/>
        </authorList>
    </citation>
    <scope>NUCLEOTIDE SEQUENCE [LARGE SCALE GENOMIC DNA]</scope>
    <source>
        <strain evidence="1 2">KNCP2-13</strain>
    </source>
</reference>
<protein>
    <recommendedName>
        <fullName evidence="3">Methyltransferase domain-containing protein</fullName>
    </recommendedName>
</protein>
<dbReference type="EMBL" id="BAABMM010000040">
    <property type="protein sequence ID" value="GAA5252879.1"/>
    <property type="molecule type" value="Genomic_DNA"/>
</dbReference>
<organism evidence="1 2">
    <name type="scientific">Candidatus Rickettsia kedanie</name>
    <dbReference type="NCBI Taxonomy" id="3115352"/>
    <lineage>
        <taxon>Bacteria</taxon>
        <taxon>Pseudomonadati</taxon>
        <taxon>Pseudomonadota</taxon>
        <taxon>Alphaproteobacteria</taxon>
        <taxon>Rickettsiales</taxon>
        <taxon>Rickettsiaceae</taxon>
        <taxon>Rickettsieae</taxon>
        <taxon>Rickettsia</taxon>
        <taxon>spotted fever group</taxon>
    </lineage>
</organism>
<evidence type="ECO:0008006" key="3">
    <source>
        <dbReference type="Google" id="ProtNLM"/>
    </source>
</evidence>